<evidence type="ECO:0000256" key="1">
    <source>
        <dbReference type="SAM" id="Phobius"/>
    </source>
</evidence>
<protein>
    <submittedName>
        <fullName evidence="2">Uncharacterized protein</fullName>
    </submittedName>
</protein>
<evidence type="ECO:0000313" key="3">
    <source>
        <dbReference type="Proteomes" id="UP000318331"/>
    </source>
</evidence>
<gene>
    <name evidence="2" type="ORF">FB466_0420</name>
</gene>
<keyword evidence="3" id="KW-1185">Reference proteome</keyword>
<dbReference type="RefSeq" id="WP_281285148.1">
    <property type="nucleotide sequence ID" value="NZ_BAAAYS010000001.1"/>
</dbReference>
<comment type="caution">
    <text evidence="2">The sequence shown here is derived from an EMBL/GenBank/DDBJ whole genome shotgun (WGS) entry which is preliminary data.</text>
</comment>
<keyword evidence="1" id="KW-0472">Membrane</keyword>
<organism evidence="2 3">
    <name type="scientific">Klugiella xanthotipulae</name>
    <dbReference type="NCBI Taxonomy" id="244735"/>
    <lineage>
        <taxon>Bacteria</taxon>
        <taxon>Bacillati</taxon>
        <taxon>Actinomycetota</taxon>
        <taxon>Actinomycetes</taxon>
        <taxon>Micrococcales</taxon>
        <taxon>Microbacteriaceae</taxon>
        <taxon>Klugiella</taxon>
    </lineage>
</organism>
<reference evidence="2 3" key="1">
    <citation type="submission" date="2019-06" db="EMBL/GenBank/DDBJ databases">
        <title>Sequencing the genomes of 1000 actinobacteria strains.</title>
        <authorList>
            <person name="Klenk H.-P."/>
        </authorList>
    </citation>
    <scope>NUCLEOTIDE SEQUENCE [LARGE SCALE GENOMIC DNA]</scope>
    <source>
        <strain evidence="2 3">DSM 18031</strain>
    </source>
</reference>
<accession>A0A543I4X7</accession>
<sequence length="41" mass="4401">MKQRGICLAYAIVVVYAIVSSFLAVGARDDEGVLGQRASSW</sequence>
<dbReference type="Proteomes" id="UP000318331">
    <property type="component" value="Unassembled WGS sequence"/>
</dbReference>
<proteinExistence type="predicted"/>
<name>A0A543I4X7_9MICO</name>
<keyword evidence="1" id="KW-0812">Transmembrane</keyword>
<dbReference type="AlphaFoldDB" id="A0A543I4X7"/>
<feature type="transmembrane region" description="Helical" evidence="1">
    <location>
        <begin position="7"/>
        <end position="27"/>
    </location>
</feature>
<dbReference type="EMBL" id="VFPN01000001">
    <property type="protein sequence ID" value="TQM65614.1"/>
    <property type="molecule type" value="Genomic_DNA"/>
</dbReference>
<keyword evidence="1" id="KW-1133">Transmembrane helix</keyword>
<evidence type="ECO:0000313" key="2">
    <source>
        <dbReference type="EMBL" id="TQM65614.1"/>
    </source>
</evidence>